<evidence type="ECO:0000313" key="2">
    <source>
        <dbReference type="EMBL" id="MCY8316369.1"/>
    </source>
</evidence>
<reference evidence="2" key="1">
    <citation type="submission" date="2022-02" db="EMBL/GenBank/DDBJ databases">
        <title>Crop Bioprotection Bacillus Genome Sequencing.</title>
        <authorList>
            <person name="Dunlap C."/>
        </authorList>
    </citation>
    <scope>NUCLEOTIDE SEQUENCE</scope>
    <source>
        <strain evidence="2">98-1</strain>
    </source>
</reference>
<feature type="transmembrane region" description="Helical" evidence="1">
    <location>
        <begin position="12"/>
        <end position="30"/>
    </location>
</feature>
<keyword evidence="1" id="KW-1133">Transmembrane helix</keyword>
<dbReference type="EMBL" id="JALAOH010000013">
    <property type="protein sequence ID" value="MCY8316369.1"/>
    <property type="molecule type" value="Genomic_DNA"/>
</dbReference>
<gene>
    <name evidence="2" type="ORF">MOC71_06375</name>
</gene>
<organism evidence="2 3">
    <name type="scientific">Bacillus vallismortis</name>
    <dbReference type="NCBI Taxonomy" id="72361"/>
    <lineage>
        <taxon>Bacteria</taxon>
        <taxon>Bacillati</taxon>
        <taxon>Bacillota</taxon>
        <taxon>Bacilli</taxon>
        <taxon>Bacillales</taxon>
        <taxon>Bacillaceae</taxon>
        <taxon>Bacillus</taxon>
    </lineage>
</organism>
<proteinExistence type="predicted"/>
<comment type="caution">
    <text evidence="2">The sequence shown here is derived from an EMBL/GenBank/DDBJ whole genome shotgun (WGS) entry which is preliminary data.</text>
</comment>
<keyword evidence="1" id="KW-0472">Membrane</keyword>
<dbReference type="Proteomes" id="UP001067121">
    <property type="component" value="Unassembled WGS sequence"/>
</dbReference>
<name>A0AAP3FWQ5_BACVA</name>
<protein>
    <submittedName>
        <fullName evidence="2">Uncharacterized protein</fullName>
    </submittedName>
</protein>
<dbReference type="AlphaFoldDB" id="A0AAP3FWQ5"/>
<evidence type="ECO:0000256" key="1">
    <source>
        <dbReference type="SAM" id="Phobius"/>
    </source>
</evidence>
<accession>A0AAP3FWQ5</accession>
<evidence type="ECO:0000313" key="3">
    <source>
        <dbReference type="Proteomes" id="UP001067121"/>
    </source>
</evidence>
<sequence length="59" mass="6827">MNSPLFVTGWEKIAVTLLIIVSLLICVFMLRRISTHLKQLRANPSRETVFSTWKNIVIK</sequence>
<keyword evidence="1" id="KW-0812">Transmembrane</keyword>